<name>A0ACD3Z4T4_FUSSC</name>
<reference evidence="1" key="1">
    <citation type="submission" date="2021-11" db="EMBL/GenBank/DDBJ databases">
        <title>Fusarium solani-melongenae Genome sequencing and assembly.</title>
        <authorList>
            <person name="Xie S."/>
            <person name="Huang L."/>
            <person name="Zhang X."/>
        </authorList>
    </citation>
    <scope>NUCLEOTIDE SEQUENCE</scope>
    <source>
        <strain evidence="1">CRI 24-3</strain>
    </source>
</reference>
<keyword evidence="2" id="KW-1185">Reference proteome</keyword>
<evidence type="ECO:0000313" key="2">
    <source>
        <dbReference type="Proteomes" id="UP000830768"/>
    </source>
</evidence>
<protein>
    <submittedName>
        <fullName evidence="1">Uncharacterized protein</fullName>
    </submittedName>
</protein>
<sequence length="369" mass="42275">MDEPDLPGPSDDALSLSDDIDDAEISSDDAAGVRRRARMHLFAAQDRPDDAECTEEEFLVKLLIEDDISMDQERLFRILILFDEWNRRAPHPRDHGDPITQGIHQTTNPQLARAHFEWVLEAPELVFRDLFRMPKAVFFDLCKWLRNNTIAGDSQEIYLEQKLLIILWIFAFGAVQRNTAGIFSINQSIVSRVFHEIIGPLLHLHNRFVIQPTARELSPDVELDRDSMQFNGAIGAIDGTHVRAFIALEQQGRWWSRKSQVSQNVLAAVNLEGRFVYVLAGAEGSIHDSALLRIALTQADPWKLILPRGRFYLADAGFPSRYGILMLFTGHIYHLKDFRDRETLLDCEEEVFNYGHAKLRQVVERTFGI</sequence>
<accession>A0ACD3Z4T4</accession>
<organism evidence="1 2">
    <name type="scientific">Fusarium solani subsp. cucurbitae</name>
    <name type="common">Neocosmosporum cucurbitae</name>
    <dbReference type="NCBI Taxonomy" id="2747967"/>
    <lineage>
        <taxon>Eukaryota</taxon>
        <taxon>Fungi</taxon>
        <taxon>Dikarya</taxon>
        <taxon>Ascomycota</taxon>
        <taxon>Pezizomycotina</taxon>
        <taxon>Sordariomycetes</taxon>
        <taxon>Hypocreomycetidae</taxon>
        <taxon>Hypocreales</taxon>
        <taxon>Nectriaceae</taxon>
        <taxon>Fusarium</taxon>
        <taxon>Fusarium solani species complex</taxon>
    </lineage>
</organism>
<dbReference type="EMBL" id="CP090035">
    <property type="protein sequence ID" value="UPK96115.1"/>
    <property type="molecule type" value="Genomic_DNA"/>
</dbReference>
<proteinExistence type="predicted"/>
<evidence type="ECO:0000313" key="1">
    <source>
        <dbReference type="EMBL" id="UPK96115.1"/>
    </source>
</evidence>
<dbReference type="Proteomes" id="UP000830768">
    <property type="component" value="Chromosome 6"/>
</dbReference>
<gene>
    <name evidence="1" type="ORF">LCI18_007050</name>
</gene>